<dbReference type="CDD" id="cd00996">
    <property type="entry name" value="PBP2_AatB_like"/>
    <property type="match status" value="1"/>
</dbReference>
<dbReference type="Proteomes" id="UP001198200">
    <property type="component" value="Unassembled WGS sequence"/>
</dbReference>
<dbReference type="PANTHER" id="PTHR35936:SF34">
    <property type="entry name" value="ABC TRANSPORTER EXTRACELLULAR-BINDING PROTEIN YCKB-RELATED"/>
    <property type="match status" value="1"/>
</dbReference>
<feature type="signal peptide" evidence="3">
    <location>
        <begin position="1"/>
        <end position="20"/>
    </location>
</feature>
<dbReference type="SMART" id="SM00062">
    <property type="entry name" value="PBPb"/>
    <property type="match status" value="1"/>
</dbReference>
<evidence type="ECO:0000259" key="4">
    <source>
        <dbReference type="SMART" id="SM00062"/>
    </source>
</evidence>
<feature type="region of interest" description="Disordered" evidence="2">
    <location>
        <begin position="16"/>
        <end position="99"/>
    </location>
</feature>
<dbReference type="PROSITE" id="PS51257">
    <property type="entry name" value="PROKAR_LIPOPROTEIN"/>
    <property type="match status" value="1"/>
</dbReference>
<gene>
    <name evidence="5" type="ORF">LKD48_05960</name>
</gene>
<proteinExistence type="predicted"/>
<organism evidence="5 6">
    <name type="scientific">Anthropogastromicrobium aceti</name>
    <dbReference type="NCBI Taxonomy" id="2981768"/>
    <lineage>
        <taxon>Bacteria</taxon>
        <taxon>Bacillati</taxon>
        <taxon>Bacillota</taxon>
        <taxon>Clostridia</taxon>
        <taxon>Lachnospirales</taxon>
        <taxon>Lachnospiraceae</taxon>
        <taxon>Anthropogastromicrobium</taxon>
    </lineage>
</organism>
<dbReference type="RefSeq" id="WP_308731508.1">
    <property type="nucleotide sequence ID" value="NZ_JAJEQN010000011.1"/>
</dbReference>
<feature type="compositionally biased region" description="Low complexity" evidence="2">
    <location>
        <begin position="16"/>
        <end position="25"/>
    </location>
</feature>
<dbReference type="Gene3D" id="3.40.190.10">
    <property type="entry name" value="Periplasmic binding protein-like II"/>
    <property type="match status" value="2"/>
</dbReference>
<name>A0AAE3E2Y7_9FIRM</name>
<dbReference type="Pfam" id="PF00497">
    <property type="entry name" value="SBP_bac_3"/>
    <property type="match status" value="1"/>
</dbReference>
<evidence type="ECO:0000313" key="5">
    <source>
        <dbReference type="EMBL" id="MCC2221193.1"/>
    </source>
</evidence>
<evidence type="ECO:0000256" key="2">
    <source>
        <dbReference type="SAM" id="MobiDB-lite"/>
    </source>
</evidence>
<dbReference type="PANTHER" id="PTHR35936">
    <property type="entry name" value="MEMBRANE-BOUND LYTIC MUREIN TRANSGLYCOSYLASE F"/>
    <property type="match status" value="1"/>
</dbReference>
<evidence type="ECO:0000313" key="6">
    <source>
        <dbReference type="Proteomes" id="UP001198200"/>
    </source>
</evidence>
<feature type="compositionally biased region" description="Basic and acidic residues" evidence="2">
    <location>
        <begin position="26"/>
        <end position="86"/>
    </location>
</feature>
<protein>
    <submittedName>
        <fullName evidence="5">Amino acid ABC transporter substrate-binding protein</fullName>
    </submittedName>
</protein>
<feature type="domain" description="Solute-binding protein family 3/N-terminal" evidence="4">
    <location>
        <begin position="97"/>
        <end position="328"/>
    </location>
</feature>
<comment type="caution">
    <text evidence="5">The sequence shown here is derived from an EMBL/GenBank/DDBJ whole genome shotgun (WGS) entry which is preliminary data.</text>
</comment>
<dbReference type="InterPro" id="IPR001638">
    <property type="entry name" value="Solute-binding_3/MltF_N"/>
</dbReference>
<evidence type="ECO:0000256" key="3">
    <source>
        <dbReference type="SAM" id="SignalP"/>
    </source>
</evidence>
<dbReference type="SUPFAM" id="SSF53850">
    <property type="entry name" value="Periplasmic binding protein-like II"/>
    <property type="match status" value="1"/>
</dbReference>
<accession>A0AAE3E2Y7</accession>
<keyword evidence="6" id="KW-1185">Reference proteome</keyword>
<sequence length="334" mass="36681">MRKIVAAALAVGMAAMTVTGCSSSKSESKETTKATAEVSKETQKETEKATEKETEKDTEAVSTEEKTKEVSSKADEADTEKAKSDEAESESTSDQKTFTVGFDAEFPPYGYRDESGEYVGFDLDLAEEVCDRQGWELVKQPIDWDSKDMELSTGAIDCIWNGFTMNSREDDYTWSDPYIDNSQVFVVAADSGIENKSDLAGKVVAVQKDSSALAALNDEENKDNIALKDSFSQLIEYADYNTAFMDLEQGAVEAVAIDIGVAQYQIDKREEGAYVMLSGDDNKLASEQYAVGFKKGNEELRDKVQDTLDEMVKDGTFAEIAEKWGLTDSVCLGK</sequence>
<keyword evidence="1 3" id="KW-0732">Signal</keyword>
<feature type="chain" id="PRO_5042088381" evidence="3">
    <location>
        <begin position="21"/>
        <end position="334"/>
    </location>
</feature>
<dbReference type="EMBL" id="JAJEQN010000011">
    <property type="protein sequence ID" value="MCC2221193.1"/>
    <property type="molecule type" value="Genomic_DNA"/>
</dbReference>
<evidence type="ECO:0000256" key="1">
    <source>
        <dbReference type="ARBA" id="ARBA00022729"/>
    </source>
</evidence>
<reference evidence="5 6" key="1">
    <citation type="submission" date="2021-10" db="EMBL/GenBank/DDBJ databases">
        <title>Anaerobic single-cell dispensing facilitates the cultivation of human gut bacteria.</title>
        <authorList>
            <person name="Afrizal A."/>
        </authorList>
    </citation>
    <scope>NUCLEOTIDE SEQUENCE [LARGE SCALE GENOMIC DNA]</scope>
    <source>
        <strain evidence="5 6">CLA-AA-H224</strain>
    </source>
</reference>
<dbReference type="AlphaFoldDB" id="A0AAE3E2Y7"/>